<reference evidence="2 3" key="1">
    <citation type="journal article" date="2017" name="Genome Biol.">
        <title>New reference genome sequences of hot pepper reveal the massive evolution of plant disease-resistance genes by retroduplication.</title>
        <authorList>
            <person name="Kim S."/>
            <person name="Park J."/>
            <person name="Yeom S.I."/>
            <person name="Kim Y.M."/>
            <person name="Seo E."/>
            <person name="Kim K.T."/>
            <person name="Kim M.S."/>
            <person name="Lee J.M."/>
            <person name="Cheong K."/>
            <person name="Shin H.S."/>
            <person name="Kim S.B."/>
            <person name="Han K."/>
            <person name="Lee J."/>
            <person name="Park M."/>
            <person name="Lee H.A."/>
            <person name="Lee H.Y."/>
            <person name="Lee Y."/>
            <person name="Oh S."/>
            <person name="Lee J.H."/>
            <person name="Choi E."/>
            <person name="Choi E."/>
            <person name="Lee S.E."/>
            <person name="Jeon J."/>
            <person name="Kim H."/>
            <person name="Choi G."/>
            <person name="Song H."/>
            <person name="Lee J."/>
            <person name="Lee S.C."/>
            <person name="Kwon J.K."/>
            <person name="Lee H.Y."/>
            <person name="Koo N."/>
            <person name="Hong Y."/>
            <person name="Kim R.W."/>
            <person name="Kang W.H."/>
            <person name="Huh J.H."/>
            <person name="Kang B.C."/>
            <person name="Yang T.J."/>
            <person name="Lee Y.H."/>
            <person name="Bennetzen J.L."/>
            <person name="Choi D."/>
        </authorList>
    </citation>
    <scope>NUCLEOTIDE SEQUENCE [LARGE SCALE GENOMIC DNA]</scope>
    <source>
        <strain evidence="3">cv. PBC81</strain>
    </source>
</reference>
<dbReference type="EMBL" id="MLFT02000003">
    <property type="protein sequence ID" value="PHT52549.1"/>
    <property type="molecule type" value="Genomic_DNA"/>
</dbReference>
<feature type="domain" description="MCM3-like winged helix" evidence="1">
    <location>
        <begin position="42"/>
        <end position="106"/>
    </location>
</feature>
<evidence type="ECO:0000313" key="2">
    <source>
        <dbReference type="EMBL" id="PHT52549.1"/>
    </source>
</evidence>
<keyword evidence="3" id="KW-1185">Reference proteome</keyword>
<accession>A0A2G2X553</accession>
<evidence type="ECO:0000259" key="1">
    <source>
        <dbReference type="Pfam" id="PF23191"/>
    </source>
</evidence>
<dbReference type="InterPro" id="IPR056575">
    <property type="entry name" value="WH_MCM3_C"/>
</dbReference>
<organism evidence="2 3">
    <name type="scientific">Capsicum baccatum</name>
    <name type="common">Peruvian pepper</name>
    <dbReference type="NCBI Taxonomy" id="33114"/>
    <lineage>
        <taxon>Eukaryota</taxon>
        <taxon>Viridiplantae</taxon>
        <taxon>Streptophyta</taxon>
        <taxon>Embryophyta</taxon>
        <taxon>Tracheophyta</taxon>
        <taxon>Spermatophyta</taxon>
        <taxon>Magnoliopsida</taxon>
        <taxon>eudicotyledons</taxon>
        <taxon>Gunneridae</taxon>
        <taxon>Pentapetalae</taxon>
        <taxon>asterids</taxon>
        <taxon>lamiids</taxon>
        <taxon>Solanales</taxon>
        <taxon>Solanaceae</taxon>
        <taxon>Solanoideae</taxon>
        <taxon>Capsiceae</taxon>
        <taxon>Capsicum</taxon>
    </lineage>
</organism>
<gene>
    <name evidence="2" type="ORF">CQW23_07011</name>
</gene>
<proteinExistence type="predicted"/>
<reference evidence="3" key="2">
    <citation type="journal article" date="2017" name="J. Anim. Genet.">
        <title>Multiple reference genome sequences of hot pepper reveal the massive evolution of plant disease resistance genes by retroduplication.</title>
        <authorList>
            <person name="Kim S."/>
            <person name="Park J."/>
            <person name="Yeom S.-I."/>
            <person name="Kim Y.-M."/>
            <person name="Seo E."/>
            <person name="Kim K.-T."/>
            <person name="Kim M.-S."/>
            <person name="Lee J.M."/>
            <person name="Cheong K."/>
            <person name="Shin H.-S."/>
            <person name="Kim S.-B."/>
            <person name="Han K."/>
            <person name="Lee J."/>
            <person name="Park M."/>
            <person name="Lee H.-A."/>
            <person name="Lee H.-Y."/>
            <person name="Lee Y."/>
            <person name="Oh S."/>
            <person name="Lee J.H."/>
            <person name="Choi E."/>
            <person name="Choi E."/>
            <person name="Lee S.E."/>
            <person name="Jeon J."/>
            <person name="Kim H."/>
            <person name="Choi G."/>
            <person name="Song H."/>
            <person name="Lee J."/>
            <person name="Lee S.-C."/>
            <person name="Kwon J.-K."/>
            <person name="Lee H.-Y."/>
            <person name="Koo N."/>
            <person name="Hong Y."/>
            <person name="Kim R.W."/>
            <person name="Kang W.-H."/>
            <person name="Huh J.H."/>
            <person name="Kang B.-C."/>
            <person name="Yang T.-J."/>
            <person name="Lee Y.-H."/>
            <person name="Bennetzen J.L."/>
            <person name="Choi D."/>
        </authorList>
    </citation>
    <scope>NUCLEOTIDE SEQUENCE [LARGE SCALE GENOMIC DNA]</scope>
    <source>
        <strain evidence="3">cv. PBC81</strain>
    </source>
</reference>
<dbReference type="Proteomes" id="UP000224567">
    <property type="component" value="Unassembled WGS sequence"/>
</dbReference>
<dbReference type="AlphaFoldDB" id="A0A2G2X553"/>
<name>A0A2G2X553_CAPBA</name>
<sequence length="114" mass="12671">MATSQLSCLYLFKAGPWKDSLFLLPGSDAMETDDTPAAEICISPKRLQAFSATLGRHRNLQHVEQILVADVESVVNNGATVPYSKAKIEKLLHMMQEKDQLWIHSDTKCSLSPL</sequence>
<dbReference type="OrthoDB" id="1722430at2759"/>
<evidence type="ECO:0000313" key="3">
    <source>
        <dbReference type="Proteomes" id="UP000224567"/>
    </source>
</evidence>
<protein>
    <recommendedName>
        <fullName evidence="1">MCM3-like winged helix domain-containing protein</fullName>
    </recommendedName>
</protein>
<dbReference type="Pfam" id="PF23191">
    <property type="entry name" value="WHD_MCM3_C"/>
    <property type="match status" value="1"/>
</dbReference>
<comment type="caution">
    <text evidence="2">The sequence shown here is derived from an EMBL/GenBank/DDBJ whole genome shotgun (WGS) entry which is preliminary data.</text>
</comment>
<dbReference type="STRING" id="33114.A0A2G2X553"/>